<protein>
    <submittedName>
        <fullName evidence="1">Molybdopterin biosynthesis protein CNX1</fullName>
    </submittedName>
</protein>
<dbReference type="SUPFAM" id="SSF53218">
    <property type="entry name" value="Molybdenum cofactor biosynthesis proteins"/>
    <property type="match status" value="1"/>
</dbReference>
<keyword evidence="2" id="KW-1185">Reference proteome</keyword>
<gene>
    <name evidence="1" type="ORF">Cni_G26477</name>
</gene>
<dbReference type="Proteomes" id="UP001327560">
    <property type="component" value="Chromosome 8"/>
</dbReference>
<dbReference type="InterPro" id="IPR036425">
    <property type="entry name" value="MoaB/Mog-like_dom_sf"/>
</dbReference>
<evidence type="ECO:0000313" key="1">
    <source>
        <dbReference type="EMBL" id="WOL17684.1"/>
    </source>
</evidence>
<dbReference type="Gene3D" id="3.40.980.10">
    <property type="entry name" value="MoaB/Mog-like domain"/>
    <property type="match status" value="1"/>
</dbReference>
<dbReference type="AlphaFoldDB" id="A0AAQ3QNF1"/>
<dbReference type="EMBL" id="CP136897">
    <property type="protein sequence ID" value="WOL17684.1"/>
    <property type="molecule type" value="Genomic_DNA"/>
</dbReference>
<dbReference type="GO" id="GO:0032324">
    <property type="term" value="P:molybdopterin cofactor biosynthetic process"/>
    <property type="evidence" value="ECO:0007669"/>
    <property type="project" value="InterPro"/>
</dbReference>
<organism evidence="1 2">
    <name type="scientific">Canna indica</name>
    <name type="common">Indian-shot</name>
    <dbReference type="NCBI Taxonomy" id="4628"/>
    <lineage>
        <taxon>Eukaryota</taxon>
        <taxon>Viridiplantae</taxon>
        <taxon>Streptophyta</taxon>
        <taxon>Embryophyta</taxon>
        <taxon>Tracheophyta</taxon>
        <taxon>Spermatophyta</taxon>
        <taxon>Magnoliopsida</taxon>
        <taxon>Liliopsida</taxon>
        <taxon>Zingiberales</taxon>
        <taxon>Cannaceae</taxon>
        <taxon>Canna</taxon>
    </lineage>
</organism>
<dbReference type="Gene3D" id="2.40.340.10">
    <property type="entry name" value="MoeA, C-terminal, domain IV"/>
    <property type="match status" value="1"/>
</dbReference>
<name>A0AAQ3QNF1_9LILI</name>
<dbReference type="InterPro" id="IPR036688">
    <property type="entry name" value="MoeA_C_domain_IV_sf"/>
</dbReference>
<evidence type="ECO:0000313" key="2">
    <source>
        <dbReference type="Proteomes" id="UP001327560"/>
    </source>
</evidence>
<accession>A0AAQ3QNF1</accession>
<dbReference type="Pfam" id="PF22909">
    <property type="entry name" value="Caulimovir_coat_dom"/>
    <property type="match status" value="1"/>
</dbReference>
<proteinExistence type="predicted"/>
<reference evidence="1 2" key="1">
    <citation type="submission" date="2023-10" db="EMBL/GenBank/DDBJ databases">
        <title>Chromosome-scale genome assembly provides insights into flower coloration mechanisms of Canna indica.</title>
        <authorList>
            <person name="Li C."/>
        </authorList>
    </citation>
    <scope>NUCLEOTIDE SEQUENCE [LARGE SCALE GENOMIC DNA]</scope>
    <source>
        <tissue evidence="1">Flower</tissue>
    </source>
</reference>
<sequence length="258" mass="28889">MCYIENLLSETEKKAWIQWRMAFPNEYDELTSIADDPQNVLSQIQRMFLLEDPTTGSTEEQMRAYEDIERLSCHHVKDLFSYINDYKILAAKSGRIVHARIVHPIRPDPYHPEYHCAIVRWELDDGSGSPGFIAESTRKQMSSLTSKTTDRTASLSVQHEHATKFTGSQPGTAPQESMVKVSILTVSDTVSSGTGPDRSGPRAVFVVNSSSEKLGGAHVVDTAVVPDEVDKIKNVLIIWSDIDKVYLILTLGDVFIEF</sequence>